<dbReference type="NCBIfam" id="NF047356">
    <property type="entry name" value="RNA_bind_RnpM"/>
    <property type="match status" value="1"/>
</dbReference>
<dbReference type="Pfam" id="PF04296">
    <property type="entry name" value="YlxR"/>
    <property type="match status" value="1"/>
</dbReference>
<dbReference type="AlphaFoldDB" id="A0A9D2TAP7"/>
<evidence type="ECO:0000313" key="3">
    <source>
        <dbReference type="Proteomes" id="UP000823904"/>
    </source>
</evidence>
<dbReference type="SUPFAM" id="SSF64376">
    <property type="entry name" value="YlxR-like"/>
    <property type="match status" value="1"/>
</dbReference>
<reference evidence="2" key="2">
    <citation type="submission" date="2021-04" db="EMBL/GenBank/DDBJ databases">
        <authorList>
            <person name="Gilroy R."/>
        </authorList>
    </citation>
    <scope>NUCLEOTIDE SEQUENCE</scope>
    <source>
        <strain evidence="2">ChiSjej3B21-8574</strain>
    </source>
</reference>
<protein>
    <submittedName>
        <fullName evidence="2">YlxR family protein</fullName>
    </submittedName>
</protein>
<dbReference type="InterPro" id="IPR007393">
    <property type="entry name" value="YlxR_dom"/>
</dbReference>
<gene>
    <name evidence="2" type="ORF">H9754_13310</name>
</gene>
<dbReference type="Proteomes" id="UP000823904">
    <property type="component" value="Unassembled WGS sequence"/>
</dbReference>
<dbReference type="Gene3D" id="3.30.1230.10">
    <property type="entry name" value="YlxR-like"/>
    <property type="match status" value="1"/>
</dbReference>
<name>A0A9D2TAP7_9FIRM</name>
<dbReference type="InterPro" id="IPR035931">
    <property type="entry name" value="YlxR-like_sf"/>
</dbReference>
<dbReference type="PANTHER" id="PTHR34215">
    <property type="entry name" value="BLL0784 PROTEIN"/>
    <property type="match status" value="1"/>
</dbReference>
<feature type="domain" description="YlxR" evidence="1">
    <location>
        <begin position="9"/>
        <end position="83"/>
    </location>
</feature>
<sequence>MSNRKIPTRKCIGCGEQKEKRNLVRIVRSKEGDITIDATGKKNGRGAYICRSGECLAKVIRSKGLERSFKMAIPDDIYEQLEKEMEEIE</sequence>
<evidence type="ECO:0000313" key="2">
    <source>
        <dbReference type="EMBL" id="HJC51526.1"/>
    </source>
</evidence>
<dbReference type="EMBL" id="DWWD01000048">
    <property type="protein sequence ID" value="HJC51526.1"/>
    <property type="molecule type" value="Genomic_DNA"/>
</dbReference>
<organism evidence="2 3">
    <name type="scientific">Candidatus Anaerostipes avistercoris</name>
    <dbReference type="NCBI Taxonomy" id="2838462"/>
    <lineage>
        <taxon>Bacteria</taxon>
        <taxon>Bacillati</taxon>
        <taxon>Bacillota</taxon>
        <taxon>Clostridia</taxon>
        <taxon>Lachnospirales</taxon>
        <taxon>Lachnospiraceae</taxon>
        <taxon>Anaerostipes</taxon>
    </lineage>
</organism>
<reference evidence="2" key="1">
    <citation type="journal article" date="2021" name="PeerJ">
        <title>Extensive microbial diversity within the chicken gut microbiome revealed by metagenomics and culture.</title>
        <authorList>
            <person name="Gilroy R."/>
            <person name="Ravi A."/>
            <person name="Getino M."/>
            <person name="Pursley I."/>
            <person name="Horton D.L."/>
            <person name="Alikhan N.F."/>
            <person name="Baker D."/>
            <person name="Gharbi K."/>
            <person name="Hall N."/>
            <person name="Watson M."/>
            <person name="Adriaenssens E.M."/>
            <person name="Foster-Nyarko E."/>
            <person name="Jarju S."/>
            <person name="Secka A."/>
            <person name="Antonio M."/>
            <person name="Oren A."/>
            <person name="Chaudhuri R.R."/>
            <person name="La Ragione R."/>
            <person name="Hildebrand F."/>
            <person name="Pallen M.J."/>
        </authorList>
    </citation>
    <scope>NUCLEOTIDE SEQUENCE</scope>
    <source>
        <strain evidence="2">ChiSjej3B21-8574</strain>
    </source>
</reference>
<dbReference type="CDD" id="cd00279">
    <property type="entry name" value="YlxR"/>
    <property type="match status" value="1"/>
</dbReference>
<comment type="caution">
    <text evidence="2">The sequence shown here is derived from an EMBL/GenBank/DDBJ whole genome shotgun (WGS) entry which is preliminary data.</text>
</comment>
<dbReference type="InterPro" id="IPR037465">
    <property type="entry name" value="YlxR"/>
</dbReference>
<accession>A0A9D2TAP7</accession>
<evidence type="ECO:0000259" key="1">
    <source>
        <dbReference type="Pfam" id="PF04296"/>
    </source>
</evidence>
<dbReference type="PANTHER" id="PTHR34215:SF1">
    <property type="entry name" value="YLXR DOMAIN-CONTAINING PROTEIN"/>
    <property type="match status" value="1"/>
</dbReference>
<proteinExistence type="predicted"/>